<reference evidence="2 3" key="1">
    <citation type="submission" date="2019-02" db="EMBL/GenBank/DDBJ databases">
        <title>Deep-cultivation of Planctomycetes and their phenomic and genomic characterization uncovers novel biology.</title>
        <authorList>
            <person name="Wiegand S."/>
            <person name="Jogler M."/>
            <person name="Boedeker C."/>
            <person name="Pinto D."/>
            <person name="Vollmers J."/>
            <person name="Rivas-Marin E."/>
            <person name="Kohn T."/>
            <person name="Peeters S.H."/>
            <person name="Heuer A."/>
            <person name="Rast P."/>
            <person name="Oberbeckmann S."/>
            <person name="Bunk B."/>
            <person name="Jeske O."/>
            <person name="Meyerdierks A."/>
            <person name="Storesund J.E."/>
            <person name="Kallscheuer N."/>
            <person name="Luecker S."/>
            <person name="Lage O.M."/>
            <person name="Pohl T."/>
            <person name="Merkel B.J."/>
            <person name="Hornburger P."/>
            <person name="Mueller R.-W."/>
            <person name="Bruemmer F."/>
            <person name="Labrenz M."/>
            <person name="Spormann A.M."/>
            <person name="Op Den Camp H."/>
            <person name="Overmann J."/>
            <person name="Amann R."/>
            <person name="Jetten M.S.M."/>
            <person name="Mascher T."/>
            <person name="Medema M.H."/>
            <person name="Devos D.P."/>
            <person name="Kaster A.-K."/>
            <person name="Ovreas L."/>
            <person name="Rohde M."/>
            <person name="Galperin M.Y."/>
            <person name="Jogler C."/>
        </authorList>
    </citation>
    <scope>NUCLEOTIDE SEQUENCE [LARGE SCALE GENOMIC DNA]</scope>
    <source>
        <strain evidence="2 3">Pla52n</strain>
    </source>
</reference>
<dbReference type="Proteomes" id="UP000320176">
    <property type="component" value="Unassembled WGS sequence"/>
</dbReference>
<dbReference type="AlphaFoldDB" id="A0A5C6AWJ3"/>
<evidence type="ECO:0000256" key="1">
    <source>
        <dbReference type="SAM" id="MobiDB-lite"/>
    </source>
</evidence>
<keyword evidence="3" id="KW-1185">Reference proteome</keyword>
<feature type="compositionally biased region" description="Acidic residues" evidence="1">
    <location>
        <begin position="1"/>
        <end position="10"/>
    </location>
</feature>
<feature type="compositionally biased region" description="Basic and acidic residues" evidence="1">
    <location>
        <begin position="12"/>
        <end position="23"/>
    </location>
</feature>
<dbReference type="OrthoDB" id="9799618at2"/>
<evidence type="ECO:0000313" key="2">
    <source>
        <dbReference type="EMBL" id="TWU04395.1"/>
    </source>
</evidence>
<proteinExistence type="predicted"/>
<sequence length="154" mass="16749">MPDSEPELIVDSDWKAQVEKEKQQAAAAKDAGKTPSDEPTDDSSAVVDTDAIDTDAIDTDAIDSDPADHGPIPPASLEVLLTTLYSQTMMSLGVIPNPSTQQAKTDLPMAKHFIDTIEILQTKTTGNTSDDESKMFEEILYNLRMAYVQMSKNS</sequence>
<organism evidence="2 3">
    <name type="scientific">Stieleria varia</name>
    <dbReference type="NCBI Taxonomy" id="2528005"/>
    <lineage>
        <taxon>Bacteria</taxon>
        <taxon>Pseudomonadati</taxon>
        <taxon>Planctomycetota</taxon>
        <taxon>Planctomycetia</taxon>
        <taxon>Pirellulales</taxon>
        <taxon>Pirellulaceae</taxon>
        <taxon>Stieleria</taxon>
    </lineage>
</organism>
<dbReference type="Pfam" id="PF08899">
    <property type="entry name" value="DUF1844"/>
    <property type="match status" value="1"/>
</dbReference>
<feature type="region of interest" description="Disordered" evidence="1">
    <location>
        <begin position="1"/>
        <end position="74"/>
    </location>
</feature>
<dbReference type="RefSeq" id="WP_146519827.1">
    <property type="nucleotide sequence ID" value="NZ_CP151726.1"/>
</dbReference>
<gene>
    <name evidence="2" type="ORF">Pla52n_24350</name>
</gene>
<dbReference type="EMBL" id="SJPN01000003">
    <property type="protein sequence ID" value="TWU04395.1"/>
    <property type="molecule type" value="Genomic_DNA"/>
</dbReference>
<name>A0A5C6AWJ3_9BACT</name>
<comment type="caution">
    <text evidence="2">The sequence shown here is derived from an EMBL/GenBank/DDBJ whole genome shotgun (WGS) entry which is preliminary data.</text>
</comment>
<accession>A0A5C6AWJ3</accession>
<evidence type="ECO:0008006" key="4">
    <source>
        <dbReference type="Google" id="ProtNLM"/>
    </source>
</evidence>
<evidence type="ECO:0000313" key="3">
    <source>
        <dbReference type="Proteomes" id="UP000320176"/>
    </source>
</evidence>
<dbReference type="InterPro" id="IPR014995">
    <property type="entry name" value="DUF1844"/>
</dbReference>
<protein>
    <recommendedName>
        <fullName evidence="4">DUF1844 domain-containing protein</fullName>
    </recommendedName>
</protein>
<feature type="compositionally biased region" description="Acidic residues" evidence="1">
    <location>
        <begin position="50"/>
        <end position="65"/>
    </location>
</feature>